<organism evidence="2 3">
    <name type="scientific">Oryza sativa subsp. japonica</name>
    <name type="common">Rice</name>
    <dbReference type="NCBI Taxonomy" id="39947"/>
    <lineage>
        <taxon>Eukaryota</taxon>
        <taxon>Viridiplantae</taxon>
        <taxon>Streptophyta</taxon>
        <taxon>Embryophyta</taxon>
        <taxon>Tracheophyta</taxon>
        <taxon>Spermatophyta</taxon>
        <taxon>Magnoliopsida</taxon>
        <taxon>Liliopsida</taxon>
        <taxon>Poales</taxon>
        <taxon>Poaceae</taxon>
        <taxon>BOP clade</taxon>
        <taxon>Oryzoideae</taxon>
        <taxon>Oryzeae</taxon>
        <taxon>Oryzinae</taxon>
        <taxon>Oryza</taxon>
        <taxon>Oryza sativa</taxon>
    </lineage>
</organism>
<evidence type="ECO:0000313" key="3">
    <source>
        <dbReference type="Proteomes" id="UP000000763"/>
    </source>
</evidence>
<reference evidence="3" key="1">
    <citation type="journal article" date="2005" name="Nature">
        <title>The map-based sequence of the rice genome.</title>
        <authorList>
            <consortium name="International rice genome sequencing project (IRGSP)"/>
            <person name="Matsumoto T."/>
            <person name="Wu J."/>
            <person name="Kanamori H."/>
            <person name="Katayose Y."/>
            <person name="Fujisawa M."/>
            <person name="Namiki N."/>
            <person name="Mizuno H."/>
            <person name="Yamamoto K."/>
            <person name="Antonio B.A."/>
            <person name="Baba T."/>
            <person name="Sakata K."/>
            <person name="Nagamura Y."/>
            <person name="Aoki H."/>
            <person name="Arikawa K."/>
            <person name="Arita K."/>
            <person name="Bito T."/>
            <person name="Chiden Y."/>
            <person name="Fujitsuka N."/>
            <person name="Fukunaka R."/>
            <person name="Hamada M."/>
            <person name="Harada C."/>
            <person name="Hayashi A."/>
            <person name="Hijishita S."/>
            <person name="Honda M."/>
            <person name="Hosokawa S."/>
            <person name="Ichikawa Y."/>
            <person name="Idonuma A."/>
            <person name="Iijima M."/>
            <person name="Ikeda M."/>
            <person name="Ikeno M."/>
            <person name="Ito K."/>
            <person name="Ito S."/>
            <person name="Ito T."/>
            <person name="Ito Y."/>
            <person name="Ito Y."/>
            <person name="Iwabuchi A."/>
            <person name="Kamiya K."/>
            <person name="Karasawa W."/>
            <person name="Kurita K."/>
            <person name="Katagiri S."/>
            <person name="Kikuta A."/>
            <person name="Kobayashi H."/>
            <person name="Kobayashi N."/>
            <person name="Machita K."/>
            <person name="Maehara T."/>
            <person name="Masukawa M."/>
            <person name="Mizubayashi T."/>
            <person name="Mukai Y."/>
            <person name="Nagasaki H."/>
            <person name="Nagata Y."/>
            <person name="Naito S."/>
            <person name="Nakashima M."/>
            <person name="Nakama Y."/>
            <person name="Nakamichi Y."/>
            <person name="Nakamura M."/>
            <person name="Meguro A."/>
            <person name="Negishi M."/>
            <person name="Ohta I."/>
            <person name="Ohta T."/>
            <person name="Okamoto M."/>
            <person name="Ono N."/>
            <person name="Saji S."/>
            <person name="Sakaguchi M."/>
            <person name="Sakai K."/>
            <person name="Shibata M."/>
            <person name="Shimokawa T."/>
            <person name="Song J."/>
            <person name="Takazaki Y."/>
            <person name="Terasawa K."/>
            <person name="Tsugane M."/>
            <person name="Tsuji K."/>
            <person name="Ueda S."/>
            <person name="Waki K."/>
            <person name="Yamagata H."/>
            <person name="Yamamoto M."/>
            <person name="Yamamoto S."/>
            <person name="Yamane H."/>
            <person name="Yoshiki S."/>
            <person name="Yoshihara R."/>
            <person name="Yukawa K."/>
            <person name="Zhong H."/>
            <person name="Yano M."/>
            <person name="Yuan Q."/>
            <person name="Ouyang S."/>
            <person name="Liu J."/>
            <person name="Jones K.M."/>
            <person name="Gansberger K."/>
            <person name="Moffat K."/>
            <person name="Hill J."/>
            <person name="Bera J."/>
            <person name="Fadrosh D."/>
            <person name="Jin S."/>
            <person name="Johri S."/>
            <person name="Kim M."/>
            <person name="Overton L."/>
            <person name="Reardon M."/>
            <person name="Tsitrin T."/>
            <person name="Vuong H."/>
            <person name="Weaver B."/>
            <person name="Ciecko A."/>
            <person name="Tallon L."/>
            <person name="Jackson J."/>
            <person name="Pai G."/>
            <person name="Aken S.V."/>
            <person name="Utterback T."/>
            <person name="Reidmuller S."/>
            <person name="Feldblyum T."/>
            <person name="Hsiao J."/>
            <person name="Zismann V."/>
            <person name="Iobst S."/>
            <person name="de Vazeille A.R."/>
            <person name="Buell C.R."/>
            <person name="Ying K."/>
            <person name="Li Y."/>
            <person name="Lu T."/>
            <person name="Huang Y."/>
            <person name="Zhao Q."/>
            <person name="Feng Q."/>
            <person name="Zhang L."/>
            <person name="Zhu J."/>
            <person name="Weng Q."/>
            <person name="Mu J."/>
            <person name="Lu Y."/>
            <person name="Fan D."/>
            <person name="Liu Y."/>
            <person name="Guan J."/>
            <person name="Zhang Y."/>
            <person name="Yu S."/>
            <person name="Liu X."/>
            <person name="Zhang Y."/>
            <person name="Hong G."/>
            <person name="Han B."/>
            <person name="Choisne N."/>
            <person name="Demange N."/>
            <person name="Orjeda G."/>
            <person name="Samain S."/>
            <person name="Cattolico L."/>
            <person name="Pelletier E."/>
            <person name="Couloux A."/>
            <person name="Segurens B."/>
            <person name="Wincker P."/>
            <person name="D'Hont A."/>
            <person name="Scarpelli C."/>
            <person name="Weissenbach J."/>
            <person name="Salanoubat M."/>
            <person name="Quetier F."/>
            <person name="Yu Y."/>
            <person name="Kim H.R."/>
            <person name="Rambo T."/>
            <person name="Currie J."/>
            <person name="Collura K."/>
            <person name="Luo M."/>
            <person name="Yang T."/>
            <person name="Ammiraju J.S.S."/>
            <person name="Engler F."/>
            <person name="Soderlund C."/>
            <person name="Wing R.A."/>
            <person name="Palmer L.E."/>
            <person name="de la Bastide M."/>
            <person name="Spiegel L."/>
            <person name="Nascimento L."/>
            <person name="Zutavern T."/>
            <person name="O'Shaughnessy A."/>
            <person name="Dike S."/>
            <person name="Dedhia N."/>
            <person name="Preston R."/>
            <person name="Balija V."/>
            <person name="McCombie W.R."/>
            <person name="Chow T."/>
            <person name="Chen H."/>
            <person name="Chung M."/>
            <person name="Chen C."/>
            <person name="Shaw J."/>
            <person name="Wu H."/>
            <person name="Hsiao K."/>
            <person name="Chao Y."/>
            <person name="Chu M."/>
            <person name="Cheng C."/>
            <person name="Hour A."/>
            <person name="Lee P."/>
            <person name="Lin S."/>
            <person name="Lin Y."/>
            <person name="Liou J."/>
            <person name="Liu S."/>
            <person name="Hsing Y."/>
            <person name="Raghuvanshi S."/>
            <person name="Mohanty A."/>
            <person name="Bharti A.K."/>
            <person name="Gaur A."/>
            <person name="Gupta V."/>
            <person name="Kumar D."/>
            <person name="Ravi V."/>
            <person name="Vij S."/>
            <person name="Kapur A."/>
            <person name="Khurana P."/>
            <person name="Khurana P."/>
            <person name="Khurana J.P."/>
            <person name="Tyagi A.K."/>
            <person name="Gaikwad K."/>
            <person name="Singh A."/>
            <person name="Dalal V."/>
            <person name="Srivastava S."/>
            <person name="Dixit A."/>
            <person name="Pal A.K."/>
            <person name="Ghazi I.A."/>
            <person name="Yadav M."/>
            <person name="Pandit A."/>
            <person name="Bhargava A."/>
            <person name="Sureshbabu K."/>
            <person name="Batra K."/>
            <person name="Sharma T.R."/>
            <person name="Mohapatra T."/>
            <person name="Singh N.K."/>
            <person name="Messing J."/>
            <person name="Nelson A.B."/>
            <person name="Fuks G."/>
            <person name="Kavchok S."/>
            <person name="Keizer G."/>
            <person name="Linton E."/>
            <person name="Llaca V."/>
            <person name="Song R."/>
            <person name="Tanyolac B."/>
            <person name="Young S."/>
            <person name="Ho-Il K."/>
            <person name="Hahn J.H."/>
            <person name="Sangsakoo G."/>
            <person name="Vanavichit A."/>
            <person name="de Mattos Luiz.A.T."/>
            <person name="Zimmer P.D."/>
            <person name="Malone G."/>
            <person name="Dellagostin O."/>
            <person name="de Oliveira A.C."/>
            <person name="Bevan M."/>
            <person name="Bancroft I."/>
            <person name="Minx P."/>
            <person name="Cordum H."/>
            <person name="Wilson R."/>
            <person name="Cheng Z."/>
            <person name="Jin W."/>
            <person name="Jiang J."/>
            <person name="Leong S.A."/>
            <person name="Iwama H."/>
            <person name="Gojobori T."/>
            <person name="Itoh T."/>
            <person name="Niimura Y."/>
            <person name="Fujii Y."/>
            <person name="Habara T."/>
            <person name="Sakai H."/>
            <person name="Sato Y."/>
            <person name="Wilson G."/>
            <person name="Kumar K."/>
            <person name="McCouch S."/>
            <person name="Juretic N."/>
            <person name="Hoen D."/>
            <person name="Wright S."/>
            <person name="Bruskiewich R."/>
            <person name="Bureau T."/>
            <person name="Miyao A."/>
            <person name="Hirochika H."/>
            <person name="Nishikawa T."/>
            <person name="Kadowaki K."/>
            <person name="Sugiura M."/>
            <person name="Burr B."/>
            <person name="Sasaki T."/>
        </authorList>
    </citation>
    <scope>NUCLEOTIDE SEQUENCE [LARGE SCALE GENOMIC DNA]</scope>
    <source>
        <strain evidence="3">cv. Nipponbare</strain>
    </source>
</reference>
<dbReference type="AlphaFoldDB" id="Q6EPH7"/>
<feature type="region of interest" description="Disordered" evidence="1">
    <location>
        <begin position="26"/>
        <end position="75"/>
    </location>
</feature>
<reference evidence="3" key="2">
    <citation type="journal article" date="2008" name="Nucleic Acids Res.">
        <title>The rice annotation project database (RAP-DB): 2008 update.</title>
        <authorList>
            <consortium name="The rice annotation project (RAP)"/>
        </authorList>
    </citation>
    <scope>GENOME REANNOTATION</scope>
    <source>
        <strain evidence="3">cv. Nipponbare</strain>
    </source>
</reference>
<feature type="compositionally biased region" description="Low complexity" evidence="1">
    <location>
        <begin position="28"/>
        <end position="41"/>
    </location>
</feature>
<sequence>MARLHATTGKRGLGVDGVPLLRAHLTVATDGSGDDASGGATRPEDRRRRRRLEQGGGGSTGDEGAQELRQTKEDD</sequence>
<proteinExistence type="predicted"/>
<dbReference type="Proteomes" id="UP000000763">
    <property type="component" value="Chromosome 9"/>
</dbReference>
<name>Q6EPH7_ORYSJ</name>
<gene>
    <name evidence="2" type="primary">OSJNBb0057I13.27</name>
</gene>
<dbReference type="EMBL" id="AP005881">
    <property type="protein sequence ID" value="BAD29443.1"/>
    <property type="molecule type" value="Genomic_DNA"/>
</dbReference>
<protein>
    <recommendedName>
        <fullName evidence="4">DUF834 domain-containing protein</fullName>
    </recommendedName>
</protein>
<evidence type="ECO:0008006" key="4">
    <source>
        <dbReference type="Google" id="ProtNLM"/>
    </source>
</evidence>
<evidence type="ECO:0000313" key="2">
    <source>
        <dbReference type="EMBL" id="BAD29443.1"/>
    </source>
</evidence>
<evidence type="ECO:0000256" key="1">
    <source>
        <dbReference type="SAM" id="MobiDB-lite"/>
    </source>
</evidence>
<accession>Q6EPH7</accession>